<reference evidence="1" key="1">
    <citation type="submission" date="2022-05" db="EMBL/GenBank/DDBJ databases">
        <title>Chromosome-level genome of Chaenocephalus aceratus.</title>
        <authorList>
            <person name="Park H."/>
        </authorList>
    </citation>
    <scope>NUCLEOTIDE SEQUENCE</scope>
    <source>
        <strain evidence="1">KU_202001</strain>
    </source>
</reference>
<feature type="non-terminal residue" evidence="1">
    <location>
        <position position="1"/>
    </location>
</feature>
<gene>
    <name evidence="1" type="ORF">KUCAC02_006660</name>
</gene>
<organism evidence="1 2">
    <name type="scientific">Chaenocephalus aceratus</name>
    <name type="common">Blackfin icefish</name>
    <name type="synonym">Chaenichthys aceratus</name>
    <dbReference type="NCBI Taxonomy" id="36190"/>
    <lineage>
        <taxon>Eukaryota</taxon>
        <taxon>Metazoa</taxon>
        <taxon>Chordata</taxon>
        <taxon>Craniata</taxon>
        <taxon>Vertebrata</taxon>
        <taxon>Euteleostomi</taxon>
        <taxon>Actinopterygii</taxon>
        <taxon>Neopterygii</taxon>
        <taxon>Teleostei</taxon>
        <taxon>Neoteleostei</taxon>
        <taxon>Acanthomorphata</taxon>
        <taxon>Eupercaria</taxon>
        <taxon>Perciformes</taxon>
        <taxon>Notothenioidei</taxon>
        <taxon>Channichthyidae</taxon>
        <taxon>Chaenocephalus</taxon>
    </lineage>
</organism>
<proteinExistence type="predicted"/>
<accession>A0ACB9VSH9</accession>
<evidence type="ECO:0000313" key="2">
    <source>
        <dbReference type="Proteomes" id="UP001057452"/>
    </source>
</evidence>
<feature type="non-terminal residue" evidence="1">
    <location>
        <position position="75"/>
    </location>
</feature>
<name>A0ACB9VSH9_CHAAC</name>
<evidence type="ECO:0000313" key="1">
    <source>
        <dbReference type="EMBL" id="KAI4803103.1"/>
    </source>
</evidence>
<protein>
    <submittedName>
        <fullName evidence="1">Uncharacterized protein</fullName>
    </submittedName>
</protein>
<sequence>ISIMKDASLSPECYSSTNTRYTLLCRLCTCTHTLRIPTDASDKEDVSPSIPGTPSLTASCHEEGGPGTSEMKESP</sequence>
<dbReference type="Proteomes" id="UP001057452">
    <property type="component" value="Chromosome 23"/>
</dbReference>
<dbReference type="EMBL" id="CM043807">
    <property type="protein sequence ID" value="KAI4803103.1"/>
    <property type="molecule type" value="Genomic_DNA"/>
</dbReference>
<keyword evidence="2" id="KW-1185">Reference proteome</keyword>
<comment type="caution">
    <text evidence="1">The sequence shown here is derived from an EMBL/GenBank/DDBJ whole genome shotgun (WGS) entry which is preliminary data.</text>
</comment>